<dbReference type="Gene3D" id="3.30.460.20">
    <property type="entry name" value="CorA soluble domain-like"/>
    <property type="match status" value="1"/>
</dbReference>
<evidence type="ECO:0000256" key="3">
    <source>
        <dbReference type="ARBA" id="ARBA00022692"/>
    </source>
</evidence>
<dbReference type="Gene3D" id="1.20.58.340">
    <property type="entry name" value="Magnesium transport protein CorA, transmembrane region"/>
    <property type="match status" value="2"/>
</dbReference>
<feature type="transmembrane region" description="Helical" evidence="6">
    <location>
        <begin position="271"/>
        <end position="289"/>
    </location>
</feature>
<keyword evidence="5 6" id="KW-0472">Membrane</keyword>
<evidence type="ECO:0000313" key="7">
    <source>
        <dbReference type="EMBL" id="MEE6147143.1"/>
    </source>
</evidence>
<gene>
    <name evidence="7" type="ORF">VXJ25_03920</name>
</gene>
<dbReference type="PANTHER" id="PTHR47891">
    <property type="entry name" value="TRANSPORTER-RELATED"/>
    <property type="match status" value="1"/>
</dbReference>
<name>A0ABU7R973_9ACTN</name>
<proteinExistence type="inferred from homology"/>
<evidence type="ECO:0000256" key="2">
    <source>
        <dbReference type="ARBA" id="ARBA00009765"/>
    </source>
</evidence>
<reference evidence="7 8" key="1">
    <citation type="submission" date="2024-01" db="EMBL/GenBank/DDBJ databases">
        <title>Description of Olsenella sp. nov., isolated from pig feces.</title>
        <authorList>
            <person name="Chang Y.-H."/>
        </authorList>
    </citation>
    <scope>NUCLEOTIDE SEQUENCE [LARGE SCALE GENOMIC DNA]</scope>
    <source>
        <strain evidence="7 8">YH-ols2223</strain>
    </source>
</reference>
<protein>
    <submittedName>
        <fullName evidence="7">Magnesium transporter CorA family protein</fullName>
    </submittedName>
</protein>
<dbReference type="InterPro" id="IPR045861">
    <property type="entry name" value="CorA_cytoplasmic_dom"/>
</dbReference>
<evidence type="ECO:0000256" key="5">
    <source>
        <dbReference type="ARBA" id="ARBA00023136"/>
    </source>
</evidence>
<dbReference type="PANTHER" id="PTHR47891:SF2">
    <property type="entry name" value="MAGNESIUM AND COBALT TRANSPORTER"/>
    <property type="match status" value="1"/>
</dbReference>
<dbReference type="InterPro" id="IPR045863">
    <property type="entry name" value="CorA_TM1_TM2"/>
</dbReference>
<accession>A0ABU7R973</accession>
<keyword evidence="3 6" id="KW-0812">Transmembrane</keyword>
<keyword evidence="8" id="KW-1185">Reference proteome</keyword>
<dbReference type="CDD" id="cd12827">
    <property type="entry name" value="EcCorA_ZntB-like_u2"/>
    <property type="match status" value="1"/>
</dbReference>
<dbReference type="Proteomes" id="UP001332931">
    <property type="component" value="Unassembled WGS sequence"/>
</dbReference>
<dbReference type="SUPFAM" id="SSF143865">
    <property type="entry name" value="CorA soluble domain-like"/>
    <property type="match status" value="1"/>
</dbReference>
<feature type="transmembrane region" description="Helical" evidence="6">
    <location>
        <begin position="301"/>
        <end position="319"/>
    </location>
</feature>
<sequence length="326" mass="36716">MIDFYKTRSKRCKDGGLIAYTTKVDEISAGCWVSVTEPTGDDRNWLIDELGVVEEFVDSAFDDEETSHVDYDATTGQTLVIVDCPAIEEGDEVVDPSIVQFDTHPLSVLFLEDEDVVVTVALRQNSTIRAAREGRLSEMDTSHHARMLLQLLLDISQHYLVDLRSINRQFRENERTLRHTMRNSDLMKMLGFEKSLVYFSTSLKALDTTIARIGYGRVVALRPEDRALLDDVGIEVRQAMEMCDIYSSVINETMDTIGSLINNNLNDTMRVLAVITLVLSVPTMVYGFYGMNTPLPLDSSWAFPLALSLVMSVAALVWIERSRATR</sequence>
<comment type="caution">
    <text evidence="7">The sequence shown here is derived from an EMBL/GenBank/DDBJ whole genome shotgun (WGS) entry which is preliminary data.</text>
</comment>
<comment type="subcellular location">
    <subcellularLocation>
        <location evidence="1">Membrane</location>
        <topology evidence="1">Multi-pass membrane protein</topology>
    </subcellularLocation>
</comment>
<evidence type="ECO:0000313" key="8">
    <source>
        <dbReference type="Proteomes" id="UP001332931"/>
    </source>
</evidence>
<organism evidence="7 8">
    <name type="scientific">Olsenella absiana</name>
    <dbReference type="NCBI Taxonomy" id="3115222"/>
    <lineage>
        <taxon>Bacteria</taxon>
        <taxon>Bacillati</taxon>
        <taxon>Actinomycetota</taxon>
        <taxon>Coriobacteriia</taxon>
        <taxon>Coriobacteriales</taxon>
        <taxon>Atopobiaceae</taxon>
        <taxon>Olsenella</taxon>
    </lineage>
</organism>
<evidence type="ECO:0000256" key="1">
    <source>
        <dbReference type="ARBA" id="ARBA00004141"/>
    </source>
</evidence>
<evidence type="ECO:0000256" key="6">
    <source>
        <dbReference type="SAM" id="Phobius"/>
    </source>
</evidence>
<dbReference type="SUPFAM" id="SSF144083">
    <property type="entry name" value="Magnesium transport protein CorA, transmembrane region"/>
    <property type="match status" value="1"/>
</dbReference>
<dbReference type="EMBL" id="JAZGJQ010000003">
    <property type="protein sequence ID" value="MEE6147143.1"/>
    <property type="molecule type" value="Genomic_DNA"/>
</dbReference>
<dbReference type="InterPro" id="IPR002523">
    <property type="entry name" value="MgTranspt_CorA/ZnTranspt_ZntB"/>
</dbReference>
<dbReference type="Pfam" id="PF01544">
    <property type="entry name" value="CorA"/>
    <property type="match status" value="1"/>
</dbReference>
<keyword evidence="4 6" id="KW-1133">Transmembrane helix</keyword>
<dbReference type="RefSeq" id="WP_330957910.1">
    <property type="nucleotide sequence ID" value="NZ_JAZGJQ010000003.1"/>
</dbReference>
<dbReference type="InterPro" id="IPR047199">
    <property type="entry name" value="CorA-like"/>
</dbReference>
<evidence type="ECO:0000256" key="4">
    <source>
        <dbReference type="ARBA" id="ARBA00022989"/>
    </source>
</evidence>
<comment type="similarity">
    <text evidence="2">Belongs to the CorA metal ion transporter (MIT) (TC 1.A.35) family.</text>
</comment>